<dbReference type="InterPro" id="IPR028087">
    <property type="entry name" value="Tad_N"/>
</dbReference>
<name>A0A2R6XYX8_9BACL</name>
<gene>
    <name evidence="2" type="ORF">BSOLF_1774</name>
</gene>
<dbReference type="Proteomes" id="UP000244338">
    <property type="component" value="Unassembled WGS sequence"/>
</dbReference>
<feature type="domain" description="Putative Flp pilus-assembly TadG-like N-terminal" evidence="1">
    <location>
        <begin position="10"/>
        <end position="54"/>
    </location>
</feature>
<comment type="caution">
    <text evidence="2">The sequence shown here is derived from an EMBL/GenBank/DDBJ whole genome shotgun (WGS) entry which is preliminary data.</text>
</comment>
<dbReference type="EMBL" id="PEBX01000090">
    <property type="protein sequence ID" value="PTQ55619.1"/>
    <property type="molecule type" value="Genomic_DNA"/>
</dbReference>
<reference evidence="3" key="1">
    <citation type="journal article" date="2018" name="Sci. Rep.">
        <title>Lignite coal burning seam in the remote Altai Mountains harbors a hydrogen-driven thermophilic microbial community.</title>
        <authorList>
            <person name="Kadnikov V.V."/>
            <person name="Mardanov A.V."/>
            <person name="Ivasenko D.A."/>
            <person name="Antsiferov D.V."/>
            <person name="Beletsky A.V."/>
            <person name="Karnachuk O.V."/>
            <person name="Ravin N.V."/>
        </authorList>
    </citation>
    <scope>NUCLEOTIDE SEQUENCE [LARGE SCALE GENOMIC DNA]</scope>
</reference>
<protein>
    <recommendedName>
        <fullName evidence="1">Putative Flp pilus-assembly TadG-like N-terminal domain-containing protein</fullName>
    </recommendedName>
</protein>
<sequence>MLRSDSGHGTYTFLAAWVVLFPVAFLFLLNVSQAFLVKEVSNRAADQAALAAANTLYNSVWEKTRGAYVHCLSRDPDTGECIEWQTYEDRIGKERFYAQKERIDRTLPLYYAGAGDVEEACREVPSRCFRTLADEGWAEGRQTMKDVASNIAQKNGARLIDGPRLEVIEGHPSPRVVLITTKEYRGLRLGVITFGGEQAIDRPGISYPLPIADPLGR</sequence>
<dbReference type="AlphaFoldDB" id="A0A2R6XYX8"/>
<dbReference type="Pfam" id="PF13400">
    <property type="entry name" value="Tad"/>
    <property type="match status" value="1"/>
</dbReference>
<evidence type="ECO:0000313" key="3">
    <source>
        <dbReference type="Proteomes" id="UP000244338"/>
    </source>
</evidence>
<organism evidence="2 3">
    <name type="scientific">Candidatus Carbonibacillus altaicus</name>
    <dbReference type="NCBI Taxonomy" id="2163959"/>
    <lineage>
        <taxon>Bacteria</taxon>
        <taxon>Bacillati</taxon>
        <taxon>Bacillota</taxon>
        <taxon>Bacilli</taxon>
        <taxon>Bacillales</taxon>
        <taxon>Candidatus Carbonibacillus</taxon>
    </lineage>
</organism>
<accession>A0A2R6XYX8</accession>
<proteinExistence type="predicted"/>
<evidence type="ECO:0000259" key="1">
    <source>
        <dbReference type="Pfam" id="PF13400"/>
    </source>
</evidence>
<evidence type="ECO:0000313" key="2">
    <source>
        <dbReference type="EMBL" id="PTQ55619.1"/>
    </source>
</evidence>